<reference evidence="1 2" key="1">
    <citation type="submission" date="2020-08" db="EMBL/GenBank/DDBJ databases">
        <title>Genomic Encyclopedia of Type Strains, Phase IV (KMG-IV): sequencing the most valuable type-strain genomes for metagenomic binning, comparative biology and taxonomic classification.</title>
        <authorList>
            <person name="Goeker M."/>
        </authorList>
    </citation>
    <scope>NUCLEOTIDE SEQUENCE [LARGE SCALE GENOMIC DNA]</scope>
    <source>
        <strain evidence="1 2">DSM 29007</strain>
    </source>
</reference>
<dbReference type="EMBL" id="JACHIA010000011">
    <property type="protein sequence ID" value="MBB6071916.1"/>
    <property type="molecule type" value="Genomic_DNA"/>
</dbReference>
<protein>
    <recommendedName>
        <fullName evidence="3">Sce7726 family protein</fullName>
    </recommendedName>
</protein>
<evidence type="ECO:0008006" key="3">
    <source>
        <dbReference type="Google" id="ProtNLM"/>
    </source>
</evidence>
<dbReference type="NCBIfam" id="NF033832">
    <property type="entry name" value="sce7726_fam"/>
    <property type="match status" value="1"/>
</dbReference>
<dbReference type="Proteomes" id="UP000582837">
    <property type="component" value="Unassembled WGS sequence"/>
</dbReference>
<sequence>MSIRLVDSCCVNPKYLRSLPPLFARPVLADFARTGRSGAFSNLAAAAGLDTQATVGQIYTRVYQCLIEQHRCEYVFKNQIARRLLLDRHPWREARLLTEFRIGPAKADVVVLNGTSTVYEIKTRLDNLDRLPQQLAAYKKAFDRIYVVCEAEQEERIGAAVDPRVGLIAMGVDGELTETRAAAENAPFTDPVTMLAALRRSEYLEVVATECGAVPDVPNGRLWGECVQLMQTMDPERVHGHMVRLLRARGAAASLRQRVNAAPPALTHALLTLDASDAELEQLARALEAPPS</sequence>
<dbReference type="AlphaFoldDB" id="A0A841H1V2"/>
<gene>
    <name evidence="1" type="ORF">HNQ61_003576</name>
</gene>
<keyword evidence="2" id="KW-1185">Reference proteome</keyword>
<accession>A0A841H1V2</accession>
<dbReference type="InterPro" id="IPR047729">
    <property type="entry name" value="Sce7726-like"/>
</dbReference>
<evidence type="ECO:0000313" key="2">
    <source>
        <dbReference type="Proteomes" id="UP000582837"/>
    </source>
</evidence>
<comment type="caution">
    <text evidence="1">The sequence shown here is derived from an EMBL/GenBank/DDBJ whole genome shotgun (WGS) entry which is preliminary data.</text>
</comment>
<proteinExistence type="predicted"/>
<name>A0A841H1V2_9BACT</name>
<evidence type="ECO:0000313" key="1">
    <source>
        <dbReference type="EMBL" id="MBB6071916.1"/>
    </source>
</evidence>
<dbReference type="RefSeq" id="WP_170035363.1">
    <property type="nucleotide sequence ID" value="NZ_JABDTL010000001.1"/>
</dbReference>
<organism evidence="1 2">
    <name type="scientific">Longimicrobium terrae</name>
    <dbReference type="NCBI Taxonomy" id="1639882"/>
    <lineage>
        <taxon>Bacteria</taxon>
        <taxon>Pseudomonadati</taxon>
        <taxon>Gemmatimonadota</taxon>
        <taxon>Longimicrobiia</taxon>
        <taxon>Longimicrobiales</taxon>
        <taxon>Longimicrobiaceae</taxon>
        <taxon>Longimicrobium</taxon>
    </lineage>
</organism>